<feature type="transmembrane region" description="Helical" evidence="2">
    <location>
        <begin position="413"/>
        <end position="439"/>
    </location>
</feature>
<dbReference type="EMBL" id="CP034206">
    <property type="protein sequence ID" value="QBZ58975.1"/>
    <property type="molecule type" value="Genomic_DNA"/>
</dbReference>
<accession>A0A4V1C682</accession>
<dbReference type="Proteomes" id="UP000294847">
    <property type="component" value="Chromosome 3"/>
</dbReference>
<reference evidence="4 5" key="1">
    <citation type="journal article" date="2019" name="Mol. Biol. Evol.">
        <title>Blast fungal genomes show frequent chromosomal changes, gene gains and losses, and effector gene turnover.</title>
        <authorList>
            <person name="Gomez Luciano L.B."/>
            <person name="Jason Tsai I."/>
            <person name="Chuma I."/>
            <person name="Tosa Y."/>
            <person name="Chen Y.H."/>
            <person name="Li J.Y."/>
            <person name="Li M.Y."/>
            <person name="Jade Lu M.Y."/>
            <person name="Nakayashiki H."/>
            <person name="Li W.H."/>
        </authorList>
    </citation>
    <scope>NUCLEOTIDE SEQUENCE [LARGE SCALE GENOMIC DNA]</scope>
    <source>
        <strain evidence="4">MZ5-1-6</strain>
    </source>
</reference>
<dbReference type="Pfam" id="PF00646">
    <property type="entry name" value="F-box"/>
    <property type="match status" value="1"/>
</dbReference>
<evidence type="ECO:0000313" key="4">
    <source>
        <dbReference type="EMBL" id="QBZ58975.1"/>
    </source>
</evidence>
<dbReference type="InterPro" id="IPR001810">
    <property type="entry name" value="F-box_dom"/>
</dbReference>
<evidence type="ECO:0000256" key="2">
    <source>
        <dbReference type="SAM" id="Phobius"/>
    </source>
</evidence>
<keyword evidence="2" id="KW-1133">Transmembrane helix</keyword>
<dbReference type="InterPro" id="IPR036047">
    <property type="entry name" value="F-box-like_dom_sf"/>
</dbReference>
<keyword evidence="2" id="KW-0472">Membrane</keyword>
<keyword evidence="2" id="KW-0812">Transmembrane</keyword>
<feature type="region of interest" description="Disordered" evidence="1">
    <location>
        <begin position="205"/>
        <end position="251"/>
    </location>
</feature>
<proteinExistence type="predicted"/>
<name>A0A4V1C682_PYROR</name>
<evidence type="ECO:0000256" key="1">
    <source>
        <dbReference type="SAM" id="MobiDB-lite"/>
    </source>
</evidence>
<sequence length="582" mass="65648">MSILLQSLAFGRLGGAFFIFFFIAITELAWDAKKILIFLVLGTLLNAFSSPRDWRALSKVSFCASLCNILRDSGPLDGKCRNNKVSTGSFCLSIDKVQGRNNRRSSQSHIGLPIACPPLQLIRTRRGEPAASAAQSASRQAMDPAINLQQRIAQGLSISLRNSLNSLGLGNGVANNSIPTPTGSSETNHTDGLVIDVEKGRPELEHQSPSGIIAGSHVTASSAKSARSMAGDSTDDVVRQRQTEEEQTQDAVEAEQIRLAAAQRTAPLTLATLPPELQMLIIRQLNFGDIERLRRTCRFYRKLASPRAIRVLFGPDHLRRLLLSHCARCLAYDEERLSLLQAPVTHPDFPLCALCVDCAVAERDDRIVVGRKVTMGNGDGVWICRWCGWPVTVSPATGHVQFHRRCYNKYNDALLFFFSLGWMQLALGVIGAALAWRYFRNDIQVFAPTVTSFLLLWVCFLILTFRGNRIRTYHWSFLFELMTLLCWIPPIHWIIDLYVETPYYELPRSTMACLIFFCFNLLFRLLNVLGNLVLLCEYQRTSHHLPSHMIPWWRHITNPVVDCLIFWTYPQCAEQKYPPHWS</sequence>
<feature type="transmembrane region" description="Helical" evidence="2">
    <location>
        <begin position="7"/>
        <end position="26"/>
    </location>
</feature>
<protein>
    <recommendedName>
        <fullName evidence="3">F-box domain-containing protein</fullName>
    </recommendedName>
</protein>
<organism evidence="4 5">
    <name type="scientific">Pyricularia oryzae</name>
    <name type="common">Rice blast fungus</name>
    <name type="synonym">Magnaporthe oryzae</name>
    <dbReference type="NCBI Taxonomy" id="318829"/>
    <lineage>
        <taxon>Eukaryota</taxon>
        <taxon>Fungi</taxon>
        <taxon>Dikarya</taxon>
        <taxon>Ascomycota</taxon>
        <taxon>Pezizomycotina</taxon>
        <taxon>Sordariomycetes</taxon>
        <taxon>Sordariomycetidae</taxon>
        <taxon>Magnaporthales</taxon>
        <taxon>Pyriculariaceae</taxon>
        <taxon>Pyricularia</taxon>
    </lineage>
</organism>
<feature type="transmembrane region" description="Helical" evidence="2">
    <location>
        <begin position="32"/>
        <end position="49"/>
    </location>
</feature>
<feature type="transmembrane region" description="Helical" evidence="2">
    <location>
        <begin position="477"/>
        <end position="494"/>
    </location>
</feature>
<dbReference type="AlphaFoldDB" id="A0A4V1C682"/>
<gene>
    <name evidence="4" type="ORF">PoMZ_03935</name>
</gene>
<feature type="transmembrane region" description="Helical" evidence="2">
    <location>
        <begin position="445"/>
        <end position="465"/>
    </location>
</feature>
<feature type="transmembrane region" description="Helical" evidence="2">
    <location>
        <begin position="514"/>
        <end position="535"/>
    </location>
</feature>
<feature type="domain" description="F-box" evidence="3">
    <location>
        <begin position="267"/>
        <end position="321"/>
    </location>
</feature>
<dbReference type="PROSITE" id="PS50181">
    <property type="entry name" value="FBOX"/>
    <property type="match status" value="1"/>
</dbReference>
<evidence type="ECO:0000313" key="5">
    <source>
        <dbReference type="Proteomes" id="UP000294847"/>
    </source>
</evidence>
<evidence type="ECO:0000259" key="3">
    <source>
        <dbReference type="PROSITE" id="PS50181"/>
    </source>
</evidence>
<dbReference type="SUPFAM" id="SSF81383">
    <property type="entry name" value="F-box domain"/>
    <property type="match status" value="1"/>
</dbReference>